<evidence type="ECO:0000256" key="1">
    <source>
        <dbReference type="SAM" id="SignalP"/>
    </source>
</evidence>
<keyword evidence="1" id="KW-0732">Signal</keyword>
<dbReference type="AlphaFoldDB" id="A0AAV4CMX8"/>
<reference evidence="2 3" key="1">
    <citation type="journal article" date="2021" name="Elife">
        <title>Chloroplast acquisition without the gene transfer in kleptoplastic sea slugs, Plakobranchus ocellatus.</title>
        <authorList>
            <person name="Maeda T."/>
            <person name="Takahashi S."/>
            <person name="Yoshida T."/>
            <person name="Shimamura S."/>
            <person name="Takaki Y."/>
            <person name="Nagai Y."/>
            <person name="Toyoda A."/>
            <person name="Suzuki Y."/>
            <person name="Arimoto A."/>
            <person name="Ishii H."/>
            <person name="Satoh N."/>
            <person name="Nishiyama T."/>
            <person name="Hasebe M."/>
            <person name="Maruyama T."/>
            <person name="Minagawa J."/>
            <person name="Obokata J."/>
            <person name="Shigenobu S."/>
        </authorList>
    </citation>
    <scope>NUCLEOTIDE SEQUENCE [LARGE SCALE GENOMIC DNA]</scope>
</reference>
<feature type="signal peptide" evidence="1">
    <location>
        <begin position="1"/>
        <end position="20"/>
    </location>
</feature>
<keyword evidence="3" id="KW-1185">Reference proteome</keyword>
<organism evidence="2 3">
    <name type="scientific">Plakobranchus ocellatus</name>
    <dbReference type="NCBI Taxonomy" id="259542"/>
    <lineage>
        <taxon>Eukaryota</taxon>
        <taxon>Metazoa</taxon>
        <taxon>Spiralia</taxon>
        <taxon>Lophotrochozoa</taxon>
        <taxon>Mollusca</taxon>
        <taxon>Gastropoda</taxon>
        <taxon>Heterobranchia</taxon>
        <taxon>Euthyneura</taxon>
        <taxon>Panpulmonata</taxon>
        <taxon>Sacoglossa</taxon>
        <taxon>Placobranchoidea</taxon>
        <taxon>Plakobranchidae</taxon>
        <taxon>Plakobranchus</taxon>
    </lineage>
</organism>
<accession>A0AAV4CMX8</accession>
<evidence type="ECO:0000313" key="2">
    <source>
        <dbReference type="EMBL" id="GFO32758.1"/>
    </source>
</evidence>
<dbReference type="Proteomes" id="UP000735302">
    <property type="component" value="Unassembled WGS sequence"/>
</dbReference>
<sequence>MWLTLSVHITVSCLLPVPSALYPRWGKVHDPYALTISSFSLNGVVHYKVISDFQSLRQARTFVPGSNPQQKGPCRPQGGFAINCAMDAPIERRPTAQSPGEKE</sequence>
<gene>
    <name evidence="2" type="ORF">PoB_005926300</name>
</gene>
<name>A0AAV4CMX8_9GAST</name>
<evidence type="ECO:0000313" key="3">
    <source>
        <dbReference type="Proteomes" id="UP000735302"/>
    </source>
</evidence>
<proteinExistence type="predicted"/>
<protein>
    <submittedName>
        <fullName evidence="2">Uncharacterized protein</fullName>
    </submittedName>
</protein>
<dbReference type="EMBL" id="BLXT01006675">
    <property type="protein sequence ID" value="GFO32758.1"/>
    <property type="molecule type" value="Genomic_DNA"/>
</dbReference>
<comment type="caution">
    <text evidence="2">The sequence shown here is derived from an EMBL/GenBank/DDBJ whole genome shotgun (WGS) entry which is preliminary data.</text>
</comment>
<feature type="chain" id="PRO_5043629618" evidence="1">
    <location>
        <begin position="21"/>
        <end position="103"/>
    </location>
</feature>